<proteinExistence type="predicted"/>
<dbReference type="EMBL" id="BK015948">
    <property type="protein sequence ID" value="DAF86556.1"/>
    <property type="molecule type" value="Genomic_DNA"/>
</dbReference>
<evidence type="ECO:0000313" key="1">
    <source>
        <dbReference type="EMBL" id="DAF86556.1"/>
    </source>
</evidence>
<accession>A0A8S5TWH3</accession>
<sequence>MTSASVSASKSLLPLFHSAIRSKPYKPSLFPVFPVFFGIGEEAWEGLEMGCVLG</sequence>
<organism evidence="1">
    <name type="scientific">Myoviridae sp. ctaUM17</name>
    <dbReference type="NCBI Taxonomy" id="2825133"/>
    <lineage>
        <taxon>Viruses</taxon>
        <taxon>Duplodnaviria</taxon>
        <taxon>Heunggongvirae</taxon>
        <taxon>Uroviricota</taxon>
        <taxon>Caudoviricetes</taxon>
    </lineage>
</organism>
<reference evidence="1" key="1">
    <citation type="journal article" date="2021" name="Proc. Natl. Acad. Sci. U.S.A.">
        <title>A Catalog of Tens of Thousands of Viruses from Human Metagenomes Reveals Hidden Associations with Chronic Diseases.</title>
        <authorList>
            <person name="Tisza M.J."/>
            <person name="Buck C.B."/>
        </authorList>
    </citation>
    <scope>NUCLEOTIDE SEQUENCE</scope>
    <source>
        <strain evidence="1">CtaUM17</strain>
    </source>
</reference>
<name>A0A8S5TWH3_9CAUD</name>
<protein>
    <submittedName>
        <fullName evidence="1">Uncharacterized protein</fullName>
    </submittedName>
</protein>